<dbReference type="STRING" id="2082308.A0A2K1QYS7"/>
<name>A0A2K1QYS7_9PEZI</name>
<keyword evidence="3" id="KW-1185">Reference proteome</keyword>
<evidence type="ECO:0000256" key="1">
    <source>
        <dbReference type="SAM" id="MobiDB-lite"/>
    </source>
</evidence>
<proteinExistence type="predicted"/>
<feature type="region of interest" description="Disordered" evidence="1">
    <location>
        <begin position="1"/>
        <end position="38"/>
    </location>
</feature>
<dbReference type="Proteomes" id="UP000243797">
    <property type="component" value="Unassembled WGS sequence"/>
</dbReference>
<evidence type="ECO:0000313" key="2">
    <source>
        <dbReference type="EMBL" id="PNS20179.1"/>
    </source>
</evidence>
<gene>
    <name evidence="2" type="ORF">CAC42_5629</name>
</gene>
<protein>
    <submittedName>
        <fullName evidence="2">Uncharacterized protein</fullName>
    </submittedName>
</protein>
<dbReference type="InParanoid" id="A0A2K1QYS7"/>
<dbReference type="AlphaFoldDB" id="A0A2K1QYS7"/>
<accession>A0A2K1QYS7</accession>
<comment type="caution">
    <text evidence="2">The sequence shown here is derived from an EMBL/GenBank/DDBJ whole genome shotgun (WGS) entry which is preliminary data.</text>
</comment>
<evidence type="ECO:0000313" key="3">
    <source>
        <dbReference type="Proteomes" id="UP000243797"/>
    </source>
</evidence>
<dbReference type="OrthoDB" id="5335351at2759"/>
<organism evidence="2 3">
    <name type="scientific">Sphaceloma murrayae</name>
    <dbReference type="NCBI Taxonomy" id="2082308"/>
    <lineage>
        <taxon>Eukaryota</taxon>
        <taxon>Fungi</taxon>
        <taxon>Dikarya</taxon>
        <taxon>Ascomycota</taxon>
        <taxon>Pezizomycotina</taxon>
        <taxon>Dothideomycetes</taxon>
        <taxon>Dothideomycetidae</taxon>
        <taxon>Myriangiales</taxon>
        <taxon>Elsinoaceae</taxon>
        <taxon>Sphaceloma</taxon>
    </lineage>
</organism>
<reference evidence="2 3" key="1">
    <citation type="submission" date="2017-06" db="EMBL/GenBank/DDBJ databases">
        <title>Draft genome sequence of a variant of Elsinoe murrayae.</title>
        <authorList>
            <person name="Cheng Q."/>
        </authorList>
    </citation>
    <scope>NUCLEOTIDE SEQUENCE [LARGE SCALE GENOMIC DNA]</scope>
    <source>
        <strain evidence="2 3">CQ-2017a</strain>
    </source>
</reference>
<sequence length="138" mass="15914">MAMDEESQPREGEFANGSDKAAPTSPNDKDIGPIDDATDLAVEEPLESFNWDDLAGKYHGMIAEKEQEIEQVLDEYNQLQGLFEQWCRAGQDVEGERTFKRHKTQALYVRKEEEDLERRREHYVGVMDAFQKAMAMLK</sequence>
<dbReference type="EMBL" id="NKHZ01000025">
    <property type="protein sequence ID" value="PNS20179.1"/>
    <property type="molecule type" value="Genomic_DNA"/>
</dbReference>